<keyword evidence="1" id="KW-0472">Membrane</keyword>
<name>A0A8H3FH62_9LECA</name>
<evidence type="ECO:0000256" key="1">
    <source>
        <dbReference type="SAM" id="Phobius"/>
    </source>
</evidence>
<keyword evidence="3" id="KW-1185">Reference proteome</keyword>
<feature type="transmembrane region" description="Helical" evidence="1">
    <location>
        <begin position="499"/>
        <end position="520"/>
    </location>
</feature>
<evidence type="ECO:0000313" key="3">
    <source>
        <dbReference type="Proteomes" id="UP000664203"/>
    </source>
</evidence>
<protein>
    <submittedName>
        <fullName evidence="2">Uncharacterized protein</fullName>
    </submittedName>
</protein>
<organism evidence="2 3">
    <name type="scientific">Alectoria fallacina</name>
    <dbReference type="NCBI Taxonomy" id="1903189"/>
    <lineage>
        <taxon>Eukaryota</taxon>
        <taxon>Fungi</taxon>
        <taxon>Dikarya</taxon>
        <taxon>Ascomycota</taxon>
        <taxon>Pezizomycotina</taxon>
        <taxon>Lecanoromycetes</taxon>
        <taxon>OSLEUM clade</taxon>
        <taxon>Lecanoromycetidae</taxon>
        <taxon>Lecanorales</taxon>
        <taxon>Lecanorineae</taxon>
        <taxon>Parmeliaceae</taxon>
        <taxon>Alectoria</taxon>
    </lineage>
</organism>
<feature type="transmembrane region" description="Helical" evidence="1">
    <location>
        <begin position="115"/>
        <end position="136"/>
    </location>
</feature>
<evidence type="ECO:0000313" key="2">
    <source>
        <dbReference type="EMBL" id="CAF9925886.1"/>
    </source>
</evidence>
<feature type="transmembrane region" description="Helical" evidence="1">
    <location>
        <begin position="57"/>
        <end position="80"/>
    </location>
</feature>
<reference evidence="2" key="1">
    <citation type="submission" date="2021-03" db="EMBL/GenBank/DDBJ databases">
        <authorList>
            <person name="Tagirdzhanova G."/>
        </authorList>
    </citation>
    <scope>NUCLEOTIDE SEQUENCE</scope>
</reference>
<accession>A0A8H3FH62</accession>
<dbReference type="EMBL" id="CAJPDR010000208">
    <property type="protein sequence ID" value="CAF9925886.1"/>
    <property type="molecule type" value="Genomic_DNA"/>
</dbReference>
<comment type="caution">
    <text evidence="2">The sequence shown here is derived from an EMBL/GenBank/DDBJ whole genome shotgun (WGS) entry which is preliminary data.</text>
</comment>
<feature type="transmembrane region" description="Helical" evidence="1">
    <location>
        <begin position="16"/>
        <end position="37"/>
    </location>
</feature>
<gene>
    <name evidence="2" type="ORF">ALECFALPRED_003243</name>
</gene>
<dbReference type="OrthoDB" id="529273at2759"/>
<dbReference type="Proteomes" id="UP000664203">
    <property type="component" value="Unassembled WGS sequence"/>
</dbReference>
<dbReference type="AlphaFoldDB" id="A0A8H3FH62"/>
<proteinExistence type="predicted"/>
<keyword evidence="1" id="KW-0812">Transmembrane</keyword>
<keyword evidence="1" id="KW-1133">Transmembrane helix</keyword>
<sequence length="631" mass="68083">MTADLSYPKAPLRAKAIIFPGLLLTTLVSCLLLGLTLSNWYSDGFLYNVQNTRRATIQIIVQVLSTVLAGLQLFALSALVKHDTSLSIGRRPMTLDTLKFRNAVQLKSLDFDLRFGHTLSLLLLLVAVQFPSALWAGALTPVSTNVEVVRQYQVPRYSRASASFWDYLCAPSSNCTSIGNQYPNITNEGTFTYRPWRDLSGVLLNSVASASSRNSSASQHSTLNYSPFTYHGRSYGAASSVGLINSLADSVSPSKNVNITQTNGYKFEETSYLSNVDCYYNETSNVNISTLTDNDDVYEYDPGDTPNIFWPTGSLSTGPILGSAVFAFDNNGTVVFVAAVYDSSDYAYGFINGGSYPNFTNIQCTVTFVPSVFNVSVDVAHSNITVMPAPDTPSIDIEPTGRIKNNSFAQAQYLSSAVTTIYASFIGQSFLSNVENVQTRENHTYITPSDVETGVSEALESLIDNSLSIYGAAQVVLATDTASVTATVQLMAVKLGDPAYVYISFAINLLVVLIVIVEAIRTRFWNGLPLFNSMDIKSAILGASAGGTALSNAADARTDNAADRGAGAVRVVVGQEKGLATISVGRGDVVKRGKEVDRGVYRKVDDQAEIEMRDVPKVSSLDLPRAATPRL</sequence>